<keyword evidence="2" id="KW-1185">Reference proteome</keyword>
<dbReference type="Proteomes" id="UP001498398">
    <property type="component" value="Unassembled WGS sequence"/>
</dbReference>
<reference evidence="1 2" key="1">
    <citation type="submission" date="2024-01" db="EMBL/GenBank/DDBJ databases">
        <title>A draft genome for the cacao thread blight pathogen Marasmiellus scandens.</title>
        <authorList>
            <person name="Baruah I.K."/>
            <person name="Leung J."/>
            <person name="Bukari Y."/>
            <person name="Amoako-Attah I."/>
            <person name="Meinhardt L.W."/>
            <person name="Bailey B.A."/>
            <person name="Cohen S.P."/>
        </authorList>
    </citation>
    <scope>NUCLEOTIDE SEQUENCE [LARGE SCALE GENOMIC DNA]</scope>
    <source>
        <strain evidence="1 2">GH-19</strain>
    </source>
</reference>
<organism evidence="1 2">
    <name type="scientific">Marasmiellus scandens</name>
    <dbReference type="NCBI Taxonomy" id="2682957"/>
    <lineage>
        <taxon>Eukaryota</taxon>
        <taxon>Fungi</taxon>
        <taxon>Dikarya</taxon>
        <taxon>Basidiomycota</taxon>
        <taxon>Agaricomycotina</taxon>
        <taxon>Agaricomycetes</taxon>
        <taxon>Agaricomycetidae</taxon>
        <taxon>Agaricales</taxon>
        <taxon>Marasmiineae</taxon>
        <taxon>Omphalotaceae</taxon>
        <taxon>Marasmiellus</taxon>
    </lineage>
</organism>
<evidence type="ECO:0000313" key="2">
    <source>
        <dbReference type="Proteomes" id="UP001498398"/>
    </source>
</evidence>
<protein>
    <submittedName>
        <fullName evidence="1">Uncharacterized protein</fullName>
    </submittedName>
</protein>
<accession>A0ABR1JNL7</accession>
<dbReference type="EMBL" id="JBANRG010000009">
    <property type="protein sequence ID" value="KAK7463397.1"/>
    <property type="molecule type" value="Genomic_DNA"/>
</dbReference>
<gene>
    <name evidence="1" type="ORF">VKT23_006752</name>
</gene>
<evidence type="ECO:0000313" key="1">
    <source>
        <dbReference type="EMBL" id="KAK7463397.1"/>
    </source>
</evidence>
<proteinExistence type="predicted"/>
<name>A0ABR1JNL7_9AGAR</name>
<comment type="caution">
    <text evidence="1">The sequence shown here is derived from an EMBL/GenBank/DDBJ whole genome shotgun (WGS) entry which is preliminary data.</text>
</comment>
<sequence length="108" mass="12313">MVKELSGIVRNWGQVEYVEPKDYRNRKLPLSVSSKLTVKQWGRRFWAIVGVCASSRLYISNIETGCNRKSEACRTYKVFPESPHLVMPELLALGPARPERLAGTRTSF</sequence>